<dbReference type="Proteomes" id="UP000239735">
    <property type="component" value="Unassembled WGS sequence"/>
</dbReference>
<proteinExistence type="predicted"/>
<organism evidence="1 2">
    <name type="scientific">Candidatus Sulfuritelmatomonas gaucii</name>
    <dbReference type="NCBI Taxonomy" id="2043161"/>
    <lineage>
        <taxon>Bacteria</taxon>
        <taxon>Pseudomonadati</taxon>
        <taxon>Acidobacteriota</taxon>
        <taxon>Terriglobia</taxon>
        <taxon>Terriglobales</taxon>
        <taxon>Acidobacteriaceae</taxon>
        <taxon>Candidatus Sulfuritelmatomonas</taxon>
    </lineage>
</organism>
<gene>
    <name evidence="1" type="ORF">SBA5_1230006</name>
</gene>
<evidence type="ECO:0000313" key="2">
    <source>
        <dbReference type="Proteomes" id="UP000239735"/>
    </source>
</evidence>
<name>A0A2N9L3X1_9BACT</name>
<dbReference type="AlphaFoldDB" id="A0A2N9L3X1"/>
<protein>
    <submittedName>
        <fullName evidence="1">Peptidoglycan-binding lysin domain protein</fullName>
    </submittedName>
</protein>
<sequence>MRFEMADLKQLKQKYAGLISTIEGFFDLGTTVERTEG</sequence>
<reference evidence="2" key="1">
    <citation type="submission" date="2018-02" db="EMBL/GenBank/DDBJ databases">
        <authorList>
            <person name="Hausmann B."/>
        </authorList>
    </citation>
    <scope>NUCLEOTIDE SEQUENCE [LARGE SCALE GENOMIC DNA]</scope>
    <source>
        <strain evidence="2">Peat soil MAG SbA5</strain>
    </source>
</reference>
<evidence type="ECO:0000313" key="1">
    <source>
        <dbReference type="EMBL" id="SPE18027.1"/>
    </source>
</evidence>
<accession>A0A2N9L3X1</accession>
<dbReference type="EMBL" id="OKRB01000028">
    <property type="protein sequence ID" value="SPE18027.1"/>
    <property type="molecule type" value="Genomic_DNA"/>
</dbReference>